<reference evidence="2 3" key="1">
    <citation type="journal article" date="2023" name="Int. J. Mol. Sci.">
        <title>De Novo Assembly and Annotation of 11 Diverse Shrub Willow (Salix) Genomes Reveals Novel Gene Organization in Sex-Linked Regions.</title>
        <authorList>
            <person name="Hyden B."/>
            <person name="Feng K."/>
            <person name="Yates T.B."/>
            <person name="Jawdy S."/>
            <person name="Cereghino C."/>
            <person name="Smart L.B."/>
            <person name="Muchero W."/>
        </authorList>
    </citation>
    <scope>NUCLEOTIDE SEQUENCE [LARGE SCALE GENOMIC DNA]</scope>
    <source>
        <tissue evidence="2">Shoot tip</tissue>
    </source>
</reference>
<protein>
    <submittedName>
        <fullName evidence="2">Uncharacterized protein</fullName>
    </submittedName>
</protein>
<dbReference type="Pfam" id="PF05564">
    <property type="entry name" value="Auxin_repressed"/>
    <property type="match status" value="1"/>
</dbReference>
<dbReference type="InterPro" id="IPR008406">
    <property type="entry name" value="DRM/ARP"/>
</dbReference>
<dbReference type="Proteomes" id="UP001162972">
    <property type="component" value="Chromosome 11"/>
</dbReference>
<evidence type="ECO:0000313" key="2">
    <source>
        <dbReference type="EMBL" id="KAJ6416625.1"/>
    </source>
</evidence>
<evidence type="ECO:0000256" key="1">
    <source>
        <dbReference type="ARBA" id="ARBA00010502"/>
    </source>
</evidence>
<sequence>MAREFLVHEGSVHSETVVEVDAMVGGAMLEVEVVVVEVEVEEVVVEVEVEETMLAAQILSGFKLALDKMWDADAAGPQPESGLGKLRKISTRPLHSFHLAVY</sequence>
<comment type="caution">
    <text evidence="2">The sequence shown here is derived from an EMBL/GenBank/DDBJ whole genome shotgun (WGS) entry which is preliminary data.</text>
</comment>
<keyword evidence="3" id="KW-1185">Reference proteome</keyword>
<organism evidence="2 3">
    <name type="scientific">Salix udensis</name>
    <dbReference type="NCBI Taxonomy" id="889485"/>
    <lineage>
        <taxon>Eukaryota</taxon>
        <taxon>Viridiplantae</taxon>
        <taxon>Streptophyta</taxon>
        <taxon>Embryophyta</taxon>
        <taxon>Tracheophyta</taxon>
        <taxon>Spermatophyta</taxon>
        <taxon>Magnoliopsida</taxon>
        <taxon>eudicotyledons</taxon>
        <taxon>Gunneridae</taxon>
        <taxon>Pentapetalae</taxon>
        <taxon>rosids</taxon>
        <taxon>fabids</taxon>
        <taxon>Malpighiales</taxon>
        <taxon>Salicaceae</taxon>
        <taxon>Saliceae</taxon>
        <taxon>Salix</taxon>
    </lineage>
</organism>
<name>A0AAD6K5S3_9ROSI</name>
<dbReference type="AlphaFoldDB" id="A0AAD6K5S3"/>
<accession>A0AAD6K5S3</accession>
<dbReference type="EMBL" id="JAPFFJ010000011">
    <property type="protein sequence ID" value="KAJ6416625.1"/>
    <property type="molecule type" value="Genomic_DNA"/>
</dbReference>
<proteinExistence type="inferred from homology"/>
<evidence type="ECO:0000313" key="3">
    <source>
        <dbReference type="Proteomes" id="UP001162972"/>
    </source>
</evidence>
<comment type="similarity">
    <text evidence="1">Belongs to the DRM1/ARP family.</text>
</comment>
<gene>
    <name evidence="2" type="ORF">OIU84_002481</name>
</gene>